<evidence type="ECO:0000256" key="1">
    <source>
        <dbReference type="ARBA" id="ARBA00023015"/>
    </source>
</evidence>
<sequence>MVRLNKSALRVTEILSLISKSQESLTISEVSTTLDIPKSSTFNLLYTLVEKDFLEIDDDKLKTFKLGLKSFEVGTSYLQDRKVSQVAVPLVEKLMSEVKNTVFLAVEDKNELVYLNKSEPLNEVRTTAKLGSRMPMYCTGLGKAILATYSNEHIKTKFSNENLKAVTKYTITNINDLIKDLEMIRSRGYSIDNRESEEKLFCLAAPIYDFSEKAIATISIATLYSEITEDKIEEYSRKVRETALNISRKLGFMKKDLYF</sequence>
<keyword evidence="2" id="KW-0238">DNA-binding</keyword>
<gene>
    <name evidence="6" type="ORF">HSACCH_00846</name>
</gene>
<evidence type="ECO:0000313" key="7">
    <source>
        <dbReference type="Proteomes" id="UP000012063"/>
    </source>
</evidence>
<dbReference type="Pfam" id="PF09339">
    <property type="entry name" value="HTH_IclR"/>
    <property type="match status" value="1"/>
</dbReference>
<dbReference type="PANTHER" id="PTHR30136:SF24">
    <property type="entry name" value="HTH-TYPE TRANSCRIPTIONAL REPRESSOR ALLR"/>
    <property type="match status" value="1"/>
</dbReference>
<dbReference type="EMBL" id="CAUI01000005">
    <property type="protein sequence ID" value="CCU78707.1"/>
    <property type="molecule type" value="Genomic_DNA"/>
</dbReference>
<evidence type="ECO:0000313" key="6">
    <source>
        <dbReference type="EMBL" id="CCU78707.1"/>
    </source>
</evidence>
<feature type="domain" description="HTH iclR-type" evidence="4">
    <location>
        <begin position="5"/>
        <end position="68"/>
    </location>
</feature>
<dbReference type="InterPro" id="IPR036390">
    <property type="entry name" value="WH_DNA-bd_sf"/>
</dbReference>
<dbReference type="SUPFAM" id="SSF55781">
    <property type="entry name" value="GAF domain-like"/>
    <property type="match status" value="1"/>
</dbReference>
<dbReference type="RefSeq" id="WP_005488102.1">
    <property type="nucleotide sequence ID" value="NZ_CAUI01000005.1"/>
</dbReference>
<keyword evidence="7" id="KW-1185">Reference proteome</keyword>
<feature type="domain" description="IclR-ED" evidence="5">
    <location>
        <begin position="69"/>
        <end position="252"/>
    </location>
</feature>
<dbReference type="InterPro" id="IPR036388">
    <property type="entry name" value="WH-like_DNA-bd_sf"/>
</dbReference>
<dbReference type="PANTHER" id="PTHR30136">
    <property type="entry name" value="HELIX-TURN-HELIX TRANSCRIPTIONAL REGULATOR, ICLR FAMILY"/>
    <property type="match status" value="1"/>
</dbReference>
<dbReference type="InParanoid" id="M5ECU6"/>
<reference evidence="7" key="1">
    <citation type="journal article" date="2013" name="Genome Announc.">
        <title>Genome Sequence of Halanaerobium saccharolyticum subsp. saccharolyticum Strain DSM 6643T, a Halophilic Hydrogen-Producing Bacterium.</title>
        <authorList>
            <person name="Kivisto A."/>
            <person name="Larjo A."/>
            <person name="Ciranna A."/>
            <person name="Santala V."/>
            <person name="Roos C."/>
            <person name="Karp M."/>
        </authorList>
    </citation>
    <scope>NUCLEOTIDE SEQUENCE [LARGE SCALE GENOMIC DNA]</scope>
    <source>
        <strain evidence="7">DSM 6643</strain>
    </source>
</reference>
<keyword evidence="1" id="KW-0805">Transcription regulation</keyword>
<dbReference type="InterPro" id="IPR050707">
    <property type="entry name" value="HTH_MetabolicPath_Reg"/>
</dbReference>
<dbReference type="SMART" id="SM00346">
    <property type="entry name" value="HTH_ICLR"/>
    <property type="match status" value="1"/>
</dbReference>
<dbReference type="InterPro" id="IPR029016">
    <property type="entry name" value="GAF-like_dom_sf"/>
</dbReference>
<dbReference type="InterPro" id="IPR014757">
    <property type="entry name" value="Tscrpt_reg_IclR_C"/>
</dbReference>
<proteinExistence type="predicted"/>
<dbReference type="eggNOG" id="COG1414">
    <property type="taxonomic scope" value="Bacteria"/>
</dbReference>
<name>M5ECU6_9FIRM</name>
<dbReference type="STRING" id="1293054.HSACCH_00846"/>
<dbReference type="AlphaFoldDB" id="M5ECU6"/>
<keyword evidence="3" id="KW-0804">Transcription</keyword>
<dbReference type="GO" id="GO:0003700">
    <property type="term" value="F:DNA-binding transcription factor activity"/>
    <property type="evidence" value="ECO:0007669"/>
    <property type="project" value="TreeGrafter"/>
</dbReference>
<dbReference type="FunCoup" id="M5ECU6">
    <property type="interactions" value="58"/>
</dbReference>
<dbReference type="Gene3D" id="3.30.450.40">
    <property type="match status" value="1"/>
</dbReference>
<evidence type="ECO:0000256" key="2">
    <source>
        <dbReference type="ARBA" id="ARBA00023125"/>
    </source>
</evidence>
<dbReference type="PROSITE" id="PS51077">
    <property type="entry name" value="HTH_ICLR"/>
    <property type="match status" value="1"/>
</dbReference>
<dbReference type="SUPFAM" id="SSF46785">
    <property type="entry name" value="Winged helix' DNA-binding domain"/>
    <property type="match status" value="1"/>
</dbReference>
<accession>M5ECU6</accession>
<dbReference type="GO" id="GO:0003677">
    <property type="term" value="F:DNA binding"/>
    <property type="evidence" value="ECO:0007669"/>
    <property type="project" value="UniProtKB-KW"/>
</dbReference>
<dbReference type="InterPro" id="IPR005471">
    <property type="entry name" value="Tscrpt_reg_IclR_N"/>
</dbReference>
<organism evidence="6 7">
    <name type="scientific">Halanaerobium saccharolyticum subsp. saccharolyticum DSM 6643</name>
    <dbReference type="NCBI Taxonomy" id="1293054"/>
    <lineage>
        <taxon>Bacteria</taxon>
        <taxon>Bacillati</taxon>
        <taxon>Bacillota</taxon>
        <taxon>Clostridia</taxon>
        <taxon>Halanaerobiales</taxon>
        <taxon>Halanaerobiaceae</taxon>
        <taxon>Halanaerobium</taxon>
    </lineage>
</organism>
<evidence type="ECO:0000259" key="5">
    <source>
        <dbReference type="PROSITE" id="PS51078"/>
    </source>
</evidence>
<dbReference type="Gene3D" id="1.10.10.10">
    <property type="entry name" value="Winged helix-like DNA-binding domain superfamily/Winged helix DNA-binding domain"/>
    <property type="match status" value="1"/>
</dbReference>
<dbReference type="Pfam" id="PF01614">
    <property type="entry name" value="IclR_C"/>
    <property type="match status" value="1"/>
</dbReference>
<dbReference type="Proteomes" id="UP000012063">
    <property type="component" value="Unassembled WGS sequence"/>
</dbReference>
<comment type="caution">
    <text evidence="6">The sequence shown here is derived from an EMBL/GenBank/DDBJ whole genome shotgun (WGS) entry which is preliminary data.</text>
</comment>
<evidence type="ECO:0000256" key="3">
    <source>
        <dbReference type="ARBA" id="ARBA00023163"/>
    </source>
</evidence>
<protein>
    <submittedName>
        <fullName evidence="6">Transcriptional regulator, IclR family</fullName>
    </submittedName>
</protein>
<dbReference type="GO" id="GO:0045892">
    <property type="term" value="P:negative regulation of DNA-templated transcription"/>
    <property type="evidence" value="ECO:0007669"/>
    <property type="project" value="TreeGrafter"/>
</dbReference>
<dbReference type="OrthoDB" id="9791752at2"/>
<evidence type="ECO:0000259" key="4">
    <source>
        <dbReference type="PROSITE" id="PS51077"/>
    </source>
</evidence>
<dbReference type="PROSITE" id="PS51078">
    <property type="entry name" value="ICLR_ED"/>
    <property type="match status" value="1"/>
</dbReference>